<evidence type="ECO:0000313" key="8">
    <source>
        <dbReference type="Ensembl" id="ENSXETP00000094682"/>
    </source>
</evidence>
<evidence type="ECO:0000256" key="5">
    <source>
        <dbReference type="ARBA" id="ARBA00022801"/>
    </source>
</evidence>
<dbReference type="InterPro" id="IPR001661">
    <property type="entry name" value="Glyco_hydro_37"/>
</dbReference>
<dbReference type="OrthoDB" id="3542292at2759"/>
<evidence type="ECO:0000256" key="1">
    <source>
        <dbReference type="ARBA" id="ARBA00001576"/>
    </source>
</evidence>
<evidence type="ECO:0000256" key="7">
    <source>
        <dbReference type="RuleBase" id="RU361180"/>
    </source>
</evidence>
<dbReference type="Pfam" id="PF01204">
    <property type="entry name" value="Trehalase"/>
    <property type="match status" value="1"/>
</dbReference>
<name>A0A6I8S8S0_XENTR</name>
<evidence type="ECO:0000256" key="2">
    <source>
        <dbReference type="ARBA" id="ARBA00005615"/>
    </source>
</evidence>
<dbReference type="GeneTree" id="ENSGT00390000006949"/>
<evidence type="ECO:0000256" key="6">
    <source>
        <dbReference type="ARBA" id="ARBA00023295"/>
    </source>
</evidence>
<dbReference type="GO" id="GO:0005993">
    <property type="term" value="P:trehalose catabolic process"/>
    <property type="evidence" value="ECO:0000318"/>
    <property type="project" value="GO_Central"/>
</dbReference>
<accession>A0A6I8S8S0</accession>
<evidence type="ECO:0000256" key="4">
    <source>
        <dbReference type="ARBA" id="ARBA00019905"/>
    </source>
</evidence>
<dbReference type="InterPro" id="IPR018232">
    <property type="entry name" value="Glyco_hydro_37_CS"/>
</dbReference>
<dbReference type="InterPro" id="IPR012341">
    <property type="entry name" value="6hp_glycosidase-like_sf"/>
</dbReference>
<gene>
    <name evidence="8 10 11" type="primary">treh</name>
</gene>
<dbReference type="PANTHER" id="PTHR23403">
    <property type="entry name" value="TREHALASE"/>
    <property type="match status" value="1"/>
</dbReference>
<dbReference type="KEGG" id="xtr:100489256"/>
<keyword evidence="9" id="KW-1185">Reference proteome</keyword>
<dbReference type="RefSeq" id="XP_002935060.3">
    <property type="nucleotide sequence ID" value="XM_002935014.5"/>
</dbReference>
<evidence type="ECO:0000313" key="9">
    <source>
        <dbReference type="Proteomes" id="UP000008143"/>
    </source>
</evidence>
<dbReference type="PROSITE" id="PS00927">
    <property type="entry name" value="TREHALASE_1"/>
    <property type="match status" value="1"/>
</dbReference>
<comment type="similarity">
    <text evidence="2 7">Belongs to the glycosyl hydrolase 37 family.</text>
</comment>
<evidence type="ECO:0000313" key="10">
    <source>
        <dbReference type="RefSeq" id="XP_002935060.3"/>
    </source>
</evidence>
<dbReference type="Xenbase" id="XB-GENE-986148">
    <property type="gene designation" value="treh"/>
</dbReference>
<evidence type="ECO:0000256" key="3">
    <source>
        <dbReference type="ARBA" id="ARBA00012757"/>
    </source>
</evidence>
<reference evidence="8" key="1">
    <citation type="journal article" date="2010" name="Science">
        <title>The genome of the Western clawed frog Xenopus tropicalis.</title>
        <authorList>
            <person name="Hellsten U."/>
            <person name="Harland R.M."/>
            <person name="Gilchrist M.J."/>
            <person name="Hendrix D."/>
            <person name="Jurka J."/>
            <person name="Kapitonov V."/>
            <person name="Ovcharenko I."/>
            <person name="Putnam N.H."/>
            <person name="Shu S."/>
            <person name="Taher L."/>
            <person name="Blitz I.L."/>
            <person name="Blumberg B."/>
            <person name="Dichmann D.S."/>
            <person name="Dubchak I."/>
            <person name="Amaya E."/>
            <person name="Detter J.C."/>
            <person name="Fletcher R."/>
            <person name="Gerhard D.S."/>
            <person name="Goodstein D."/>
            <person name="Graves T."/>
            <person name="Grigoriev I.V."/>
            <person name="Grimwood J."/>
            <person name="Kawashima T."/>
            <person name="Lindquist E."/>
            <person name="Lucas S.M."/>
            <person name="Mead P.E."/>
            <person name="Mitros T."/>
            <person name="Ogino H."/>
            <person name="Ohta Y."/>
            <person name="Poliakov A.V."/>
            <person name="Pollet N."/>
            <person name="Robert J."/>
            <person name="Salamov A."/>
            <person name="Sater A.K."/>
            <person name="Schmutz J."/>
            <person name="Terry A."/>
            <person name="Vize P.D."/>
            <person name="Warren W.C."/>
            <person name="Wells D."/>
            <person name="Wills A."/>
            <person name="Wilson R.K."/>
            <person name="Zimmerman L.B."/>
            <person name="Zorn A.M."/>
            <person name="Grainger R."/>
            <person name="Grammer T."/>
            <person name="Khokha M.K."/>
            <person name="Richardson P.M."/>
            <person name="Rokhsar D.S."/>
        </authorList>
    </citation>
    <scope>NUCLEOTIDE SEQUENCE [LARGE SCALE GENOMIC DNA]</scope>
    <source>
        <strain evidence="8">Nigerian</strain>
    </source>
</reference>
<reference evidence="8" key="2">
    <citation type="submission" date="2020-05" db="UniProtKB">
        <authorList>
            <consortium name="Ensembl"/>
        </authorList>
    </citation>
    <scope>IDENTIFICATION</scope>
</reference>
<dbReference type="Ensembl" id="ENSXETT00000097285">
    <property type="protein sequence ID" value="ENSXETP00000094682"/>
    <property type="gene ID" value="ENSXETG00000021551"/>
</dbReference>
<dbReference type="GeneID" id="100489256"/>
<dbReference type="OMA" id="RYWDASD"/>
<dbReference type="Gene3D" id="1.50.10.10">
    <property type="match status" value="1"/>
</dbReference>
<protein>
    <recommendedName>
        <fullName evidence="4 7">Trehalase</fullName>
        <ecNumber evidence="3 7">3.2.1.28</ecNumber>
    </recommendedName>
    <alternativeName>
        <fullName evidence="7">Alpha-trehalose glucohydrolase</fullName>
    </alternativeName>
</protein>
<dbReference type="AGR" id="Xenbase:XB-GENE-986148"/>
<organism evidence="8">
    <name type="scientific">Xenopus tropicalis</name>
    <name type="common">Western clawed frog</name>
    <name type="synonym">Silurana tropicalis</name>
    <dbReference type="NCBI Taxonomy" id="8364"/>
    <lineage>
        <taxon>Eukaryota</taxon>
        <taxon>Metazoa</taxon>
        <taxon>Chordata</taxon>
        <taxon>Craniata</taxon>
        <taxon>Vertebrata</taxon>
        <taxon>Euteleostomi</taxon>
        <taxon>Amphibia</taxon>
        <taxon>Batrachia</taxon>
        <taxon>Anura</taxon>
        <taxon>Pipoidea</taxon>
        <taxon>Pipidae</taxon>
        <taxon>Xenopodinae</taxon>
        <taxon>Xenopus</taxon>
        <taxon>Silurana</taxon>
    </lineage>
</organism>
<dbReference type="PRINTS" id="PR00744">
    <property type="entry name" value="GLHYDRLASE37"/>
</dbReference>
<dbReference type="SUPFAM" id="SSF48208">
    <property type="entry name" value="Six-hairpin glycosidases"/>
    <property type="match status" value="1"/>
</dbReference>
<sequence length="613" mass="69636">MSDAFINAALQCLQLRTTTLEQSGQHKRCHTMHGAVLWPSVSLILHTAALGCLAAELPPPCDSQIYCTGDLLQTVQLAKIFEDDKHFVDMVLQDTPERTLQKFQTLQSEGVTQETLIAFVNSSFSPPGQEFEPWSPSDWKANPQLLSQIADSNLRDWAAEIHALWKDLGRKVKNIVKDQPDHYSQIYVPNAVIVPGGRFLEFYYWDSYWVINGLLLSEMHNTARGMIENFLYMVDRFGMIPNGGRVYYLRRSQPPFLTLMMDSYMTHQKNMTFLRANIHLLEKEYDFWMNNRSVTVTLGGKSYVLNRYYVPVGGPRPESYSDDYELAQTVAPASQQSLLAELKAAAESGWDFSSRWFSGSLGSSKTDINLNTTRTSSVVPADLNGILCRVERTLAKFYKELNMPEKASQLHTALTQRLEAVQSVLWDEDLGIWLDYNMDAQRRNTNFYPSNLVPLWAMCYSDTKVADRVVSYLKKSGVLSYKNGIPTSLTRSGQQWDFPNAWPPLQHMVIEGLAQSESFRAKNIAFSLAQNWVRTNYKAYKIYKGMFEKYDVEGDGKPGGGGEYEVQVGFGWSNGVVLQLLERYKTQLTAGTALCRSVSWMVFTLAIFITFWA</sequence>
<dbReference type="InterPro" id="IPR008928">
    <property type="entry name" value="6-hairpin_glycosidase_sf"/>
</dbReference>
<keyword evidence="5 7" id="KW-0378">Hydrolase</keyword>
<dbReference type="Bgee" id="ENSXETG00000021551">
    <property type="expression patterns" value="Expressed in skeletal muscle tissue and 8 other cell types or tissues"/>
</dbReference>
<reference evidence="10" key="3">
    <citation type="submission" date="2025-04" db="UniProtKB">
        <authorList>
            <consortium name="RefSeq"/>
        </authorList>
    </citation>
    <scope>IDENTIFICATION</scope>
    <source>
        <strain evidence="10">Nigerian</strain>
        <tissue evidence="10">Liver and blood</tissue>
    </source>
</reference>
<dbReference type="PANTHER" id="PTHR23403:SF1">
    <property type="entry name" value="TREHALASE"/>
    <property type="match status" value="1"/>
</dbReference>
<comment type="catalytic activity">
    <reaction evidence="1 7">
        <text>alpha,alpha-trehalose + H2O = alpha-D-glucose + beta-D-glucose</text>
        <dbReference type="Rhea" id="RHEA:32675"/>
        <dbReference type="ChEBI" id="CHEBI:15377"/>
        <dbReference type="ChEBI" id="CHEBI:15903"/>
        <dbReference type="ChEBI" id="CHEBI:16551"/>
        <dbReference type="ChEBI" id="CHEBI:17925"/>
        <dbReference type="EC" id="3.2.1.28"/>
    </reaction>
</comment>
<proteinExistence type="inferred from homology"/>
<dbReference type="Proteomes" id="UP000008143">
    <property type="component" value="Chromosome 7"/>
</dbReference>
<keyword evidence="6 7" id="KW-0326">Glycosidase</keyword>
<dbReference type="EC" id="3.2.1.28" evidence="3 7"/>
<dbReference type="AlphaFoldDB" id="A0A6I8S8S0"/>
<evidence type="ECO:0000313" key="11">
    <source>
        <dbReference type="Xenbase" id="XB-GENE-986148"/>
    </source>
</evidence>
<dbReference type="CTD" id="11181"/>
<dbReference type="GO" id="GO:0004555">
    <property type="term" value="F:alpha,alpha-trehalase activity"/>
    <property type="evidence" value="ECO:0000318"/>
    <property type="project" value="GO_Central"/>
</dbReference>
<dbReference type="PROSITE" id="PS00928">
    <property type="entry name" value="TREHALASE_2"/>
    <property type="match status" value="1"/>
</dbReference>